<dbReference type="EMBL" id="ASPP01021696">
    <property type="protein sequence ID" value="ETO12126.1"/>
    <property type="molecule type" value="Genomic_DNA"/>
</dbReference>
<sequence length="84" mass="10137">MQGPPRYFCAETSESDEHTYWIKRNLKKEREVDWVAIHIKTKVEEWTKEDEKKWTIESEEELEIQEIKCELKDIGNGLDIKNLK</sequence>
<keyword evidence="2" id="KW-1185">Reference proteome</keyword>
<reference evidence="1 2" key="1">
    <citation type="journal article" date="2013" name="Curr. Biol.">
        <title>The Genome of the Foraminiferan Reticulomyxa filosa.</title>
        <authorList>
            <person name="Glockner G."/>
            <person name="Hulsmann N."/>
            <person name="Schleicher M."/>
            <person name="Noegel A.A."/>
            <person name="Eichinger L."/>
            <person name="Gallinger C."/>
            <person name="Pawlowski J."/>
            <person name="Sierra R."/>
            <person name="Euteneuer U."/>
            <person name="Pillet L."/>
            <person name="Moustafa A."/>
            <person name="Platzer M."/>
            <person name="Groth M."/>
            <person name="Szafranski K."/>
            <person name="Schliwa M."/>
        </authorList>
    </citation>
    <scope>NUCLEOTIDE SEQUENCE [LARGE SCALE GENOMIC DNA]</scope>
</reference>
<evidence type="ECO:0000313" key="1">
    <source>
        <dbReference type="EMBL" id="ETO12126.1"/>
    </source>
</evidence>
<gene>
    <name evidence="1" type="ORF">RFI_25251</name>
</gene>
<dbReference type="AlphaFoldDB" id="X6MEM3"/>
<name>X6MEM3_RETFI</name>
<protein>
    <submittedName>
        <fullName evidence="1">Uncharacterized protein</fullName>
    </submittedName>
</protein>
<comment type="caution">
    <text evidence="1">The sequence shown here is derived from an EMBL/GenBank/DDBJ whole genome shotgun (WGS) entry which is preliminary data.</text>
</comment>
<proteinExistence type="predicted"/>
<dbReference type="Proteomes" id="UP000023152">
    <property type="component" value="Unassembled WGS sequence"/>
</dbReference>
<accession>X6MEM3</accession>
<feature type="non-terminal residue" evidence="1">
    <location>
        <position position="84"/>
    </location>
</feature>
<evidence type="ECO:0000313" key="2">
    <source>
        <dbReference type="Proteomes" id="UP000023152"/>
    </source>
</evidence>
<organism evidence="1 2">
    <name type="scientific">Reticulomyxa filosa</name>
    <dbReference type="NCBI Taxonomy" id="46433"/>
    <lineage>
        <taxon>Eukaryota</taxon>
        <taxon>Sar</taxon>
        <taxon>Rhizaria</taxon>
        <taxon>Retaria</taxon>
        <taxon>Foraminifera</taxon>
        <taxon>Monothalamids</taxon>
        <taxon>Reticulomyxidae</taxon>
        <taxon>Reticulomyxa</taxon>
    </lineage>
</organism>